<evidence type="ECO:0000256" key="7">
    <source>
        <dbReference type="PROSITE-ProRule" id="PRU01373"/>
    </source>
</evidence>
<gene>
    <name evidence="11" type="ORF">AVDCRST_MAG18-5068</name>
</gene>
<dbReference type="UniPathway" id="UPA00219"/>
<evidence type="ECO:0000256" key="9">
    <source>
        <dbReference type="SAM" id="Phobius"/>
    </source>
</evidence>
<keyword evidence="9" id="KW-0472">Membrane</keyword>
<evidence type="ECO:0000256" key="3">
    <source>
        <dbReference type="ARBA" id="ARBA00022679"/>
    </source>
</evidence>
<comment type="similarity">
    <text evidence="2">Belongs to the YkuD family.</text>
</comment>
<dbReference type="Gene3D" id="2.40.440.10">
    <property type="entry name" value="L,D-transpeptidase catalytic domain-like"/>
    <property type="match status" value="1"/>
</dbReference>
<keyword evidence="3" id="KW-0808">Transferase</keyword>
<dbReference type="GO" id="GO:0016740">
    <property type="term" value="F:transferase activity"/>
    <property type="evidence" value="ECO:0007669"/>
    <property type="project" value="UniProtKB-KW"/>
</dbReference>
<reference evidence="11" key="1">
    <citation type="submission" date="2020-02" db="EMBL/GenBank/DDBJ databases">
        <authorList>
            <person name="Meier V. D."/>
        </authorList>
    </citation>
    <scope>NUCLEOTIDE SEQUENCE</scope>
    <source>
        <strain evidence="11">AVDCRST_MAG18</strain>
    </source>
</reference>
<feature type="active site" description="Nucleophile" evidence="7">
    <location>
        <position position="619"/>
    </location>
</feature>
<evidence type="ECO:0000256" key="2">
    <source>
        <dbReference type="ARBA" id="ARBA00005992"/>
    </source>
</evidence>
<dbReference type="Pfam" id="PF03734">
    <property type="entry name" value="YkuD"/>
    <property type="match status" value="1"/>
</dbReference>
<evidence type="ECO:0000256" key="5">
    <source>
        <dbReference type="ARBA" id="ARBA00022984"/>
    </source>
</evidence>
<feature type="compositionally biased region" description="Basic residues" evidence="8">
    <location>
        <begin position="1"/>
        <end position="10"/>
    </location>
</feature>
<evidence type="ECO:0000313" key="11">
    <source>
        <dbReference type="EMBL" id="CAA9590572.1"/>
    </source>
</evidence>
<dbReference type="Pfam" id="PF12229">
    <property type="entry name" value="PG_binding_4"/>
    <property type="match status" value="2"/>
</dbReference>
<feature type="active site" description="Proton donor/acceptor" evidence="7">
    <location>
        <position position="601"/>
    </location>
</feature>
<feature type="transmembrane region" description="Helical" evidence="9">
    <location>
        <begin position="40"/>
        <end position="63"/>
    </location>
</feature>
<dbReference type="PROSITE" id="PS52029">
    <property type="entry name" value="LD_TPASE"/>
    <property type="match status" value="1"/>
</dbReference>
<feature type="domain" description="L,D-TPase catalytic" evidence="10">
    <location>
        <begin position="521"/>
        <end position="643"/>
    </location>
</feature>
<accession>A0A6J4VVH3</accession>
<sequence length="649" mass="68713">MLGHVRRRPGRLTAPPSPAVDAVSAWDKPTARPRSRRTGLALAATSLTLLLALIALVAFALGWQGVYPGVRAGATDLGGADRATAAARLAAEAARWEGTALTLTGPAGAVTLSRHDLGLRYDGEATLAAALARGRDGSAFARLVAIGGLVGGGYDLPAAYTLDEATLRAHLGELAGANDIQARDGALRIEDGRVVVTPAIEGRGLDVEAAIPLILATTAPGGVTEVALPISEQIQPRLNAAVLAEAQARAEALLAAPVAVRGDGLDLAFAPATIGSWLTVRRAETAGVATLAIDTERAAVRRAVAALAPQVRRDTRSAAYEYDERERAFAVTAPAIEGRQLDVDATTAAVIAALDLPGERIVAPVADRWRPGLTSEDIAAANRQAARSFLAGPLTFNWADRRWMLTVPEMAAWITILPGQTPTAGPRLVFDERALAAYLAGLKGQIDQPAVDAGYTMDNGTDVYRVTSPSRAGRALDDGAILKTALAALANKGTDRTLALPVGETRPGVTEADVAAMVPERWIDANLTTQRMSAMVGKKVIHTATISSGKKGWETPTGTFHIIYRVENETMTSESIGAEENYRLENVLYTQYFTDEGHALHYSWWKTPESFGTPTSHGCLSETLKDAEFFWNFAEIGTRVTIHGRTPLR</sequence>
<protein>
    <recommendedName>
        <fullName evidence="10">L,D-TPase catalytic domain-containing protein</fullName>
    </recommendedName>
</protein>
<dbReference type="PANTHER" id="PTHR30582:SF2">
    <property type="entry name" value="L,D-TRANSPEPTIDASE YCIB-RELATED"/>
    <property type="match status" value="1"/>
</dbReference>
<evidence type="ECO:0000256" key="6">
    <source>
        <dbReference type="ARBA" id="ARBA00023316"/>
    </source>
</evidence>
<evidence type="ECO:0000256" key="8">
    <source>
        <dbReference type="SAM" id="MobiDB-lite"/>
    </source>
</evidence>
<proteinExistence type="inferred from homology"/>
<dbReference type="InterPro" id="IPR050979">
    <property type="entry name" value="LD-transpeptidase"/>
</dbReference>
<organism evidence="11">
    <name type="scientific">uncultured Thermomicrobiales bacterium</name>
    <dbReference type="NCBI Taxonomy" id="1645740"/>
    <lineage>
        <taxon>Bacteria</taxon>
        <taxon>Pseudomonadati</taxon>
        <taxon>Thermomicrobiota</taxon>
        <taxon>Thermomicrobia</taxon>
        <taxon>Thermomicrobiales</taxon>
        <taxon>environmental samples</taxon>
    </lineage>
</organism>
<keyword evidence="9" id="KW-1133">Transmembrane helix</keyword>
<evidence type="ECO:0000256" key="1">
    <source>
        <dbReference type="ARBA" id="ARBA00004752"/>
    </source>
</evidence>
<dbReference type="GO" id="GO:0071972">
    <property type="term" value="F:peptidoglycan L,D-transpeptidase activity"/>
    <property type="evidence" value="ECO:0007669"/>
    <property type="project" value="TreeGrafter"/>
</dbReference>
<evidence type="ECO:0000259" key="10">
    <source>
        <dbReference type="PROSITE" id="PS52029"/>
    </source>
</evidence>
<dbReference type="GO" id="GO:0005576">
    <property type="term" value="C:extracellular region"/>
    <property type="evidence" value="ECO:0007669"/>
    <property type="project" value="TreeGrafter"/>
</dbReference>
<keyword evidence="6 7" id="KW-0961">Cell wall biogenesis/degradation</keyword>
<keyword evidence="9" id="KW-0812">Transmembrane</keyword>
<dbReference type="CDD" id="cd16913">
    <property type="entry name" value="YkuD_like"/>
    <property type="match status" value="1"/>
</dbReference>
<comment type="pathway">
    <text evidence="1 7">Cell wall biogenesis; peptidoglycan biosynthesis.</text>
</comment>
<dbReference type="GO" id="GO:0018104">
    <property type="term" value="P:peptidoglycan-protein cross-linking"/>
    <property type="evidence" value="ECO:0007669"/>
    <property type="project" value="TreeGrafter"/>
</dbReference>
<feature type="region of interest" description="Disordered" evidence="8">
    <location>
        <begin position="1"/>
        <end position="32"/>
    </location>
</feature>
<keyword evidence="4 7" id="KW-0133">Cell shape</keyword>
<dbReference type="InterPro" id="IPR005490">
    <property type="entry name" value="LD_TPept_cat_dom"/>
</dbReference>
<evidence type="ECO:0000256" key="4">
    <source>
        <dbReference type="ARBA" id="ARBA00022960"/>
    </source>
</evidence>
<name>A0A6J4VVH3_9BACT</name>
<dbReference type="GO" id="GO:0071555">
    <property type="term" value="P:cell wall organization"/>
    <property type="evidence" value="ECO:0007669"/>
    <property type="project" value="UniProtKB-UniRule"/>
</dbReference>
<dbReference type="GO" id="GO:0008360">
    <property type="term" value="P:regulation of cell shape"/>
    <property type="evidence" value="ECO:0007669"/>
    <property type="project" value="UniProtKB-UniRule"/>
</dbReference>
<dbReference type="AlphaFoldDB" id="A0A6J4VVH3"/>
<dbReference type="PANTHER" id="PTHR30582">
    <property type="entry name" value="L,D-TRANSPEPTIDASE"/>
    <property type="match status" value="1"/>
</dbReference>
<keyword evidence="5 7" id="KW-0573">Peptidoglycan synthesis</keyword>
<dbReference type="InterPro" id="IPR022029">
    <property type="entry name" value="YoaR-like_PG-bd"/>
</dbReference>
<dbReference type="SUPFAM" id="SSF141523">
    <property type="entry name" value="L,D-transpeptidase catalytic domain-like"/>
    <property type="match status" value="1"/>
</dbReference>
<dbReference type="EMBL" id="CADCWN010000409">
    <property type="protein sequence ID" value="CAA9590572.1"/>
    <property type="molecule type" value="Genomic_DNA"/>
</dbReference>
<dbReference type="InterPro" id="IPR038063">
    <property type="entry name" value="Transpep_catalytic_dom"/>
</dbReference>